<keyword evidence="3" id="KW-1185">Reference proteome</keyword>
<evidence type="ECO:0000259" key="1">
    <source>
        <dbReference type="PROSITE" id="PS50181"/>
    </source>
</evidence>
<dbReference type="PROSITE" id="PS50181">
    <property type="entry name" value="FBOX"/>
    <property type="match status" value="1"/>
</dbReference>
<evidence type="ECO:0000313" key="3">
    <source>
        <dbReference type="Proteomes" id="UP000325780"/>
    </source>
</evidence>
<dbReference type="Gene3D" id="1.20.1280.50">
    <property type="match status" value="1"/>
</dbReference>
<protein>
    <recommendedName>
        <fullName evidence="1">F-box domain-containing protein</fullName>
    </recommendedName>
</protein>
<dbReference type="Pfam" id="PF00646">
    <property type="entry name" value="F-box"/>
    <property type="match status" value="1"/>
</dbReference>
<dbReference type="InterPro" id="IPR001810">
    <property type="entry name" value="F-box_dom"/>
</dbReference>
<reference evidence="2 3" key="1">
    <citation type="submission" date="2019-04" db="EMBL/GenBank/DDBJ databases">
        <title>Friends and foes A comparative genomics study of 23 Aspergillus species from section Flavi.</title>
        <authorList>
            <consortium name="DOE Joint Genome Institute"/>
            <person name="Kjaerbolling I."/>
            <person name="Vesth T."/>
            <person name="Frisvad J.C."/>
            <person name="Nybo J.L."/>
            <person name="Theobald S."/>
            <person name="Kildgaard S."/>
            <person name="Isbrandt T."/>
            <person name="Kuo A."/>
            <person name="Sato A."/>
            <person name="Lyhne E.K."/>
            <person name="Kogle M.E."/>
            <person name="Wiebenga A."/>
            <person name="Kun R.S."/>
            <person name="Lubbers R.J."/>
            <person name="Makela M.R."/>
            <person name="Barry K."/>
            <person name="Chovatia M."/>
            <person name="Clum A."/>
            <person name="Daum C."/>
            <person name="Haridas S."/>
            <person name="He G."/>
            <person name="LaButti K."/>
            <person name="Lipzen A."/>
            <person name="Mondo S."/>
            <person name="Riley R."/>
            <person name="Salamov A."/>
            <person name="Simmons B.A."/>
            <person name="Magnuson J.K."/>
            <person name="Henrissat B."/>
            <person name="Mortensen U.H."/>
            <person name="Larsen T.O."/>
            <person name="Devries R.P."/>
            <person name="Grigoriev I.V."/>
            <person name="Machida M."/>
            <person name="Baker S.E."/>
            <person name="Andersen M.R."/>
        </authorList>
    </citation>
    <scope>NUCLEOTIDE SEQUENCE [LARGE SCALE GENOMIC DNA]</scope>
    <source>
        <strain evidence="2 3">IBT 18842</strain>
    </source>
</reference>
<dbReference type="AlphaFoldDB" id="A0A5N6U9M5"/>
<feature type="domain" description="F-box" evidence="1">
    <location>
        <begin position="34"/>
        <end position="85"/>
    </location>
</feature>
<evidence type="ECO:0000313" key="2">
    <source>
        <dbReference type="EMBL" id="KAE8155312.1"/>
    </source>
</evidence>
<proteinExistence type="predicted"/>
<organism evidence="2 3">
    <name type="scientific">Aspergillus avenaceus</name>
    <dbReference type="NCBI Taxonomy" id="36643"/>
    <lineage>
        <taxon>Eukaryota</taxon>
        <taxon>Fungi</taxon>
        <taxon>Dikarya</taxon>
        <taxon>Ascomycota</taxon>
        <taxon>Pezizomycotina</taxon>
        <taxon>Eurotiomycetes</taxon>
        <taxon>Eurotiomycetidae</taxon>
        <taxon>Eurotiales</taxon>
        <taxon>Aspergillaceae</taxon>
        <taxon>Aspergillus</taxon>
        <taxon>Aspergillus subgen. Circumdati</taxon>
    </lineage>
</organism>
<gene>
    <name evidence="2" type="ORF">BDV25DRAFT_135059</name>
</gene>
<dbReference type="EMBL" id="ML742023">
    <property type="protein sequence ID" value="KAE8155312.1"/>
    <property type="molecule type" value="Genomic_DNA"/>
</dbReference>
<dbReference type="OrthoDB" id="4454461at2759"/>
<name>A0A5N6U9M5_ASPAV</name>
<dbReference type="Proteomes" id="UP000325780">
    <property type="component" value="Unassembled WGS sequence"/>
</dbReference>
<sequence length="328" mass="37438">MKGLPSSRPMLATIDILKRAVEYCCTKRQQKRDILLLGDLPVEIVLMIFEFLPLPSQICLALSCKSFYHLFGHVLKKEPLVWSETLATTPMKIPVAQLELTRKQLLFQLEDSRWLSCASCYKLHPPAAFSDMRPQHLGPRSCLRLADIIDLCPCLKMTLWNNAQLIHCLKTGLIWLLPRRTFHLIKVHGQRYLVHRCLWSMGCSSSHNIEIQMALASDGNLKVYIRVLGHIFTPLAVVESHTDKVEGMHACDHCDYHRLIQQPIYGAEREYTICPTMSSRTRSMDDPGLAVDSARIRGALRRALRERLQNNRQKGGMTGTTIVTGIWR</sequence>
<accession>A0A5N6U9M5</accession>
<dbReference type="InterPro" id="IPR036047">
    <property type="entry name" value="F-box-like_dom_sf"/>
</dbReference>
<dbReference type="CDD" id="cd09917">
    <property type="entry name" value="F-box_SF"/>
    <property type="match status" value="1"/>
</dbReference>
<dbReference type="SUPFAM" id="SSF81383">
    <property type="entry name" value="F-box domain"/>
    <property type="match status" value="1"/>
</dbReference>